<proteinExistence type="predicted"/>
<name>A0AAW7THA3_9BACL</name>
<sequence length="92" mass="10901">MSENFLKGVKNVEFTGHLYCKETGRELPVFTLNEPSVEEWNRRAKIQNTKMFVQIMKRQPENYQEVLNWVYSLIPENEENQPAGNELAFHQN</sequence>
<dbReference type="Proteomes" id="UP001176117">
    <property type="component" value="Unassembled WGS sequence"/>
</dbReference>
<comment type="caution">
    <text evidence="1">The sequence shown here is derived from an EMBL/GenBank/DDBJ whole genome shotgun (WGS) entry which is preliminary data.</text>
</comment>
<dbReference type="AlphaFoldDB" id="A0AAW7THA3"/>
<organism evidence="1 2">
    <name type="scientific">Anoxybacillus gonensis</name>
    <dbReference type="NCBI Taxonomy" id="198467"/>
    <lineage>
        <taxon>Bacteria</taxon>
        <taxon>Bacillati</taxon>
        <taxon>Bacillota</taxon>
        <taxon>Bacilli</taxon>
        <taxon>Bacillales</taxon>
        <taxon>Anoxybacillaceae</taxon>
        <taxon>Anoxybacillus</taxon>
    </lineage>
</organism>
<gene>
    <name evidence="1" type="ORF">NBU54_14070</name>
</gene>
<dbReference type="EMBL" id="JAMOGB010000020">
    <property type="protein sequence ID" value="MDO0878788.1"/>
    <property type="molecule type" value="Genomic_DNA"/>
</dbReference>
<protein>
    <recommendedName>
        <fullName evidence="3">Phage protein</fullName>
    </recommendedName>
</protein>
<keyword evidence="2" id="KW-1185">Reference proteome</keyword>
<evidence type="ECO:0000313" key="1">
    <source>
        <dbReference type="EMBL" id="MDO0878788.1"/>
    </source>
</evidence>
<evidence type="ECO:0008006" key="3">
    <source>
        <dbReference type="Google" id="ProtNLM"/>
    </source>
</evidence>
<accession>A0AAW7THA3</accession>
<reference evidence="1" key="1">
    <citation type="submission" date="2022-05" db="EMBL/GenBank/DDBJ databases">
        <title>Genome-based reclassification of Anoxybacillus salavatliensis Cihan et al. as a later heterotypic synonym of Anoxybacillus gonensis Belduz et al. 2003.</title>
        <authorList>
            <person name="Inan Bektas K."/>
            <person name="Guler H.I."/>
            <person name="Belduz A.O."/>
            <person name="Canakci S."/>
        </authorList>
    </citation>
    <scope>NUCLEOTIDE SEQUENCE</scope>
    <source>
        <strain evidence="1">NCIMB 13933</strain>
    </source>
</reference>
<evidence type="ECO:0000313" key="2">
    <source>
        <dbReference type="Proteomes" id="UP001176117"/>
    </source>
</evidence>
<dbReference type="RefSeq" id="WP_035067928.1">
    <property type="nucleotide sequence ID" value="NZ_JAMOGB010000020.1"/>
</dbReference>